<dbReference type="AlphaFoldDB" id="A0AAE0G8V8"/>
<proteinExistence type="predicted"/>
<keyword evidence="3" id="KW-1185">Reference proteome</keyword>
<comment type="caution">
    <text evidence="2">The sequence shown here is derived from an EMBL/GenBank/DDBJ whole genome shotgun (WGS) entry which is preliminary data.</text>
</comment>
<feature type="region of interest" description="Disordered" evidence="1">
    <location>
        <begin position="39"/>
        <end position="72"/>
    </location>
</feature>
<organism evidence="2 3">
    <name type="scientific">Cymbomonas tetramitiformis</name>
    <dbReference type="NCBI Taxonomy" id="36881"/>
    <lineage>
        <taxon>Eukaryota</taxon>
        <taxon>Viridiplantae</taxon>
        <taxon>Chlorophyta</taxon>
        <taxon>Pyramimonadophyceae</taxon>
        <taxon>Pyramimonadales</taxon>
        <taxon>Pyramimonadaceae</taxon>
        <taxon>Cymbomonas</taxon>
    </lineage>
</organism>
<evidence type="ECO:0000313" key="3">
    <source>
        <dbReference type="Proteomes" id="UP001190700"/>
    </source>
</evidence>
<evidence type="ECO:0000256" key="1">
    <source>
        <dbReference type="SAM" id="MobiDB-lite"/>
    </source>
</evidence>
<dbReference type="Proteomes" id="UP001190700">
    <property type="component" value="Unassembled WGS sequence"/>
</dbReference>
<gene>
    <name evidence="2" type="ORF">CYMTET_18362</name>
</gene>
<sequence>MSPLESATRRYVAEDATVWNTLINHRTREIAPMVKSVNIDGDTDIGASDEMTRKRKRANAAEGDATAPNTKISMTPPLIEMLHIVQQANLIRTGTRSAPQVLL</sequence>
<dbReference type="EMBL" id="LGRX02008498">
    <property type="protein sequence ID" value="KAK3273398.1"/>
    <property type="molecule type" value="Genomic_DNA"/>
</dbReference>
<evidence type="ECO:0000313" key="2">
    <source>
        <dbReference type="EMBL" id="KAK3273398.1"/>
    </source>
</evidence>
<name>A0AAE0G8V8_9CHLO</name>
<reference evidence="2 3" key="1">
    <citation type="journal article" date="2015" name="Genome Biol. Evol.">
        <title>Comparative Genomics of a Bacterivorous Green Alga Reveals Evolutionary Causalities and Consequences of Phago-Mixotrophic Mode of Nutrition.</title>
        <authorList>
            <person name="Burns J.A."/>
            <person name="Paasch A."/>
            <person name="Narechania A."/>
            <person name="Kim E."/>
        </authorList>
    </citation>
    <scope>NUCLEOTIDE SEQUENCE [LARGE SCALE GENOMIC DNA]</scope>
    <source>
        <strain evidence="2 3">PLY_AMNH</strain>
    </source>
</reference>
<accession>A0AAE0G8V8</accession>
<protein>
    <submittedName>
        <fullName evidence="2">Uncharacterized protein</fullName>
    </submittedName>
</protein>